<dbReference type="Gene3D" id="3.40.630.30">
    <property type="match status" value="1"/>
</dbReference>
<evidence type="ECO:0000259" key="3">
    <source>
        <dbReference type="PROSITE" id="PS51186"/>
    </source>
</evidence>
<dbReference type="SUPFAM" id="SSF55729">
    <property type="entry name" value="Acyl-CoA N-acyltransferases (Nat)"/>
    <property type="match status" value="1"/>
</dbReference>
<dbReference type="InterPro" id="IPR050680">
    <property type="entry name" value="YpeA/RimI_acetyltransf"/>
</dbReference>
<evidence type="ECO:0000313" key="4">
    <source>
        <dbReference type="EMBL" id="MEP1060797.1"/>
    </source>
</evidence>
<proteinExistence type="predicted"/>
<comment type="caution">
    <text evidence="4">The sequence shown here is derived from an EMBL/GenBank/DDBJ whole genome shotgun (WGS) entry which is preliminary data.</text>
</comment>
<dbReference type="PANTHER" id="PTHR43420">
    <property type="entry name" value="ACETYLTRANSFERASE"/>
    <property type="match status" value="1"/>
</dbReference>
<keyword evidence="2" id="KW-0012">Acyltransferase</keyword>
<dbReference type="InterPro" id="IPR016181">
    <property type="entry name" value="Acyl_CoA_acyltransferase"/>
</dbReference>
<dbReference type="Pfam" id="PF00583">
    <property type="entry name" value="Acetyltransf_1"/>
    <property type="match status" value="1"/>
</dbReference>
<evidence type="ECO:0000256" key="1">
    <source>
        <dbReference type="ARBA" id="ARBA00022679"/>
    </source>
</evidence>
<dbReference type="RefSeq" id="WP_431192610.1">
    <property type="nucleotide sequence ID" value="NZ_JAMPLM010000022.1"/>
</dbReference>
<keyword evidence="5" id="KW-1185">Reference proteome</keyword>
<dbReference type="PROSITE" id="PS51186">
    <property type="entry name" value="GNAT"/>
    <property type="match status" value="1"/>
</dbReference>
<dbReference type="InterPro" id="IPR000182">
    <property type="entry name" value="GNAT_dom"/>
</dbReference>
<dbReference type="EMBL" id="JAMPLM010000022">
    <property type="protein sequence ID" value="MEP1060797.1"/>
    <property type="molecule type" value="Genomic_DNA"/>
</dbReference>
<sequence>MSNLMPVGYDLRLGSSLDRARLVQFMQRTYQEMDASDSYAHLAQTVDQYLSRETPLWWVVLTSEPGADTLSNLGLKRSQQPIACLWLGTAIDQLHGDRHAHIFLLYVLPEHRRKGLGRALMLEAEAWAAARGDRQIGLQVFQSNHAALSLYNTLGFQVQSVWMVKPLR</sequence>
<feature type="domain" description="N-acetyltransferase" evidence="3">
    <location>
        <begin position="28"/>
        <end position="168"/>
    </location>
</feature>
<organism evidence="4 5">
    <name type="scientific">Stenomitos frigidus AS-A4</name>
    <dbReference type="NCBI Taxonomy" id="2933935"/>
    <lineage>
        <taxon>Bacteria</taxon>
        <taxon>Bacillati</taxon>
        <taxon>Cyanobacteriota</taxon>
        <taxon>Cyanophyceae</taxon>
        <taxon>Leptolyngbyales</taxon>
        <taxon>Leptolyngbyaceae</taxon>
        <taxon>Stenomitos</taxon>
    </lineage>
</organism>
<reference evidence="4 5" key="1">
    <citation type="submission" date="2022-04" db="EMBL/GenBank/DDBJ databases">
        <title>Positive selection, recombination, and allopatry shape intraspecific diversity of widespread and dominant cyanobacteria.</title>
        <authorList>
            <person name="Wei J."/>
            <person name="Shu W."/>
            <person name="Hu C."/>
        </authorList>
    </citation>
    <scope>NUCLEOTIDE SEQUENCE [LARGE SCALE GENOMIC DNA]</scope>
    <source>
        <strain evidence="4 5">AS-A4</strain>
    </source>
</reference>
<gene>
    <name evidence="4" type="ORF">NDI38_20405</name>
</gene>
<dbReference type="CDD" id="cd04301">
    <property type="entry name" value="NAT_SF"/>
    <property type="match status" value="1"/>
</dbReference>
<keyword evidence="1" id="KW-0808">Transferase</keyword>
<accession>A0ABV0KNT0</accession>
<name>A0ABV0KNT0_9CYAN</name>
<protein>
    <submittedName>
        <fullName evidence="4">GNAT family N-acetyltransferase</fullName>
    </submittedName>
</protein>
<evidence type="ECO:0000256" key="2">
    <source>
        <dbReference type="ARBA" id="ARBA00023315"/>
    </source>
</evidence>
<dbReference type="Proteomes" id="UP001476950">
    <property type="component" value="Unassembled WGS sequence"/>
</dbReference>
<evidence type="ECO:0000313" key="5">
    <source>
        <dbReference type="Proteomes" id="UP001476950"/>
    </source>
</evidence>